<sequence>MVELDGPRRGPLNGGTPDALVVLVHGLGADGDDLIDLAGVWAPAVPGAAFVAPHAPERIEGLPNGRQWFALWDRSEAQLRAGVQAGAAALGAFVAAEAERLSIPPDRVALMGFSQGAMTVLEAGLRGAVPDAACVLAYSGGMIGGDALLDEIVARPAVLLVHGEDDEVVPAAASRAAAAAMEAAGVPVRALFRPGLGHGLDDVGLAAGAQVLHGLLKGA</sequence>
<protein>
    <submittedName>
        <fullName evidence="4">Phospholipase/carboxylesterase</fullName>
    </submittedName>
</protein>
<accession>A0ABM7Y977</accession>
<gene>
    <name evidence="4" type="ORF">Rmf_45270</name>
</gene>
<keyword evidence="5" id="KW-1185">Reference proteome</keyword>
<dbReference type="Proteomes" id="UP000831327">
    <property type="component" value="Chromosome"/>
</dbReference>
<organism evidence="4 5">
    <name type="scientific">Roseomonas fluvialis</name>
    <dbReference type="NCBI Taxonomy" id="1750527"/>
    <lineage>
        <taxon>Bacteria</taxon>
        <taxon>Pseudomonadati</taxon>
        <taxon>Pseudomonadota</taxon>
        <taxon>Alphaproteobacteria</taxon>
        <taxon>Acetobacterales</taxon>
        <taxon>Roseomonadaceae</taxon>
        <taxon>Roseomonas</taxon>
    </lineage>
</organism>
<evidence type="ECO:0000259" key="3">
    <source>
        <dbReference type="Pfam" id="PF02230"/>
    </source>
</evidence>
<comment type="similarity">
    <text evidence="1">Belongs to the AB hydrolase superfamily. AB hydrolase 2 family.</text>
</comment>
<dbReference type="Gene3D" id="3.40.50.1820">
    <property type="entry name" value="alpha/beta hydrolase"/>
    <property type="match status" value="1"/>
</dbReference>
<dbReference type="RefSeq" id="WP_244408760.1">
    <property type="nucleotide sequence ID" value="NZ_AP025637.1"/>
</dbReference>
<dbReference type="PANTHER" id="PTHR10655:SF17">
    <property type="entry name" value="LYSOPHOSPHOLIPASE-LIKE PROTEIN 1"/>
    <property type="match status" value="1"/>
</dbReference>
<evidence type="ECO:0000313" key="4">
    <source>
        <dbReference type="EMBL" id="BDG74598.1"/>
    </source>
</evidence>
<evidence type="ECO:0000256" key="1">
    <source>
        <dbReference type="ARBA" id="ARBA00006499"/>
    </source>
</evidence>
<evidence type="ECO:0000313" key="5">
    <source>
        <dbReference type="Proteomes" id="UP000831327"/>
    </source>
</evidence>
<dbReference type="SUPFAM" id="SSF53474">
    <property type="entry name" value="alpha/beta-Hydrolases"/>
    <property type="match status" value="1"/>
</dbReference>
<dbReference type="EMBL" id="AP025637">
    <property type="protein sequence ID" value="BDG74598.1"/>
    <property type="molecule type" value="Genomic_DNA"/>
</dbReference>
<dbReference type="PANTHER" id="PTHR10655">
    <property type="entry name" value="LYSOPHOSPHOLIPASE-RELATED"/>
    <property type="match status" value="1"/>
</dbReference>
<dbReference type="InterPro" id="IPR003140">
    <property type="entry name" value="PLipase/COase/thioEstase"/>
</dbReference>
<reference evidence="4 5" key="1">
    <citation type="journal article" date="2016" name="Microbes Environ.">
        <title>Phylogenetically diverse aerobic anoxygenic phototrophic bacteria isolated from epilithic biofilms in Tama river, Japan.</title>
        <authorList>
            <person name="Hirose S."/>
            <person name="Matsuura K."/>
            <person name="Haruta S."/>
        </authorList>
    </citation>
    <scope>NUCLEOTIDE SEQUENCE [LARGE SCALE GENOMIC DNA]</scope>
    <source>
        <strain evidence="4 5">S08</strain>
    </source>
</reference>
<dbReference type="InterPro" id="IPR050565">
    <property type="entry name" value="LYPA1-2/EST-like"/>
</dbReference>
<feature type="domain" description="Phospholipase/carboxylesterase/thioesterase" evidence="3">
    <location>
        <begin position="17"/>
        <end position="204"/>
    </location>
</feature>
<dbReference type="Pfam" id="PF02230">
    <property type="entry name" value="Abhydrolase_2"/>
    <property type="match status" value="1"/>
</dbReference>
<keyword evidence="2" id="KW-0378">Hydrolase</keyword>
<proteinExistence type="inferred from homology"/>
<name>A0ABM7Y977_9PROT</name>
<dbReference type="InterPro" id="IPR029058">
    <property type="entry name" value="AB_hydrolase_fold"/>
</dbReference>
<evidence type="ECO:0000256" key="2">
    <source>
        <dbReference type="ARBA" id="ARBA00022801"/>
    </source>
</evidence>